<reference evidence="4" key="1">
    <citation type="submission" date="2019-11" db="EMBL/GenBank/DDBJ databases">
        <authorList>
            <person name="Liu Y."/>
            <person name="Hou J."/>
            <person name="Li T.-Q."/>
            <person name="Guan C.-H."/>
            <person name="Wu X."/>
            <person name="Wu H.-Z."/>
            <person name="Ling F."/>
            <person name="Zhang R."/>
            <person name="Shi X.-G."/>
            <person name="Ren J.-P."/>
            <person name="Chen E.-F."/>
            <person name="Sun J.-M."/>
        </authorList>
    </citation>
    <scope>NUCLEOTIDE SEQUENCE</scope>
    <source>
        <strain evidence="4">Adult_tree_wgs_1</strain>
        <tissue evidence="4">Leaves</tissue>
    </source>
</reference>
<dbReference type="OrthoDB" id="21243at2759"/>
<evidence type="ECO:0000256" key="2">
    <source>
        <dbReference type="PROSITE-ProRule" id="PRU00663"/>
    </source>
</evidence>
<gene>
    <name evidence="4" type="ORF">RHSIM_Rhsim08G0108300</name>
</gene>
<sequence length="184" mass="20662">MVAACASVQPGDLVEDTQKQLNHNRKWVTQILKAAMSINNITLTEMEVPESYLEALPKNGRACLGDVIYRYITSDHVLLFSVCVCVPLMVPIPLSTRYNVHGKIHHYPTLVGGWLRIDMIEKLEKMANLSIPKGLSSDEANKYLVDACMKFDVRCRPPLTTAHLLDKGLRGFVAMEDLSEIHEK</sequence>
<feature type="domain" description="PRONE" evidence="3">
    <location>
        <begin position="1"/>
        <end position="76"/>
    </location>
</feature>
<dbReference type="PANTHER" id="PTHR33101">
    <property type="entry name" value="ROP GUANINE NUCLEOTIDE EXCHANGE FACTOR 1"/>
    <property type="match status" value="1"/>
</dbReference>
<dbReference type="Gene3D" id="1.20.58.2010">
    <property type="entry name" value="PRONE domain, subdomain 1"/>
    <property type="match status" value="1"/>
</dbReference>
<comment type="caution">
    <text evidence="4">The sequence shown here is derived from an EMBL/GenBank/DDBJ whole genome shotgun (WGS) entry which is preliminary data.</text>
</comment>
<organism evidence="4 5">
    <name type="scientific">Rhododendron simsii</name>
    <name type="common">Sims's rhododendron</name>
    <dbReference type="NCBI Taxonomy" id="118357"/>
    <lineage>
        <taxon>Eukaryota</taxon>
        <taxon>Viridiplantae</taxon>
        <taxon>Streptophyta</taxon>
        <taxon>Embryophyta</taxon>
        <taxon>Tracheophyta</taxon>
        <taxon>Spermatophyta</taxon>
        <taxon>Magnoliopsida</taxon>
        <taxon>eudicotyledons</taxon>
        <taxon>Gunneridae</taxon>
        <taxon>Pentapetalae</taxon>
        <taxon>asterids</taxon>
        <taxon>Ericales</taxon>
        <taxon>Ericaceae</taxon>
        <taxon>Ericoideae</taxon>
        <taxon>Rhodoreae</taxon>
        <taxon>Rhododendron</taxon>
    </lineage>
</organism>
<dbReference type="GO" id="GO:0005085">
    <property type="term" value="F:guanyl-nucleotide exchange factor activity"/>
    <property type="evidence" value="ECO:0007669"/>
    <property type="project" value="UniProtKB-UniRule"/>
</dbReference>
<keyword evidence="1 2" id="KW-0344">Guanine-nucleotide releasing factor</keyword>
<proteinExistence type="predicted"/>
<dbReference type="EMBL" id="WJXA01000008">
    <property type="protein sequence ID" value="KAF7136289.1"/>
    <property type="molecule type" value="Genomic_DNA"/>
</dbReference>
<dbReference type="PROSITE" id="PS51334">
    <property type="entry name" value="PRONE"/>
    <property type="match status" value="1"/>
</dbReference>
<dbReference type="PANTHER" id="PTHR33101:SF1">
    <property type="entry name" value="ROP GUANINE NUCLEOTIDE EXCHANGE FACTOR 5"/>
    <property type="match status" value="1"/>
</dbReference>
<dbReference type="InterPro" id="IPR038937">
    <property type="entry name" value="RopGEF"/>
</dbReference>
<evidence type="ECO:0000259" key="3">
    <source>
        <dbReference type="PROSITE" id="PS51334"/>
    </source>
</evidence>
<evidence type="ECO:0000313" key="5">
    <source>
        <dbReference type="Proteomes" id="UP000626092"/>
    </source>
</evidence>
<keyword evidence="5" id="KW-1185">Reference proteome</keyword>
<dbReference type="Proteomes" id="UP000626092">
    <property type="component" value="Unassembled WGS sequence"/>
</dbReference>
<name>A0A834GN18_RHOSS</name>
<evidence type="ECO:0000313" key="4">
    <source>
        <dbReference type="EMBL" id="KAF7136289.1"/>
    </source>
</evidence>
<accession>A0A834GN18</accession>
<dbReference type="AlphaFoldDB" id="A0A834GN18"/>
<dbReference type="InterPro" id="IPR005512">
    <property type="entry name" value="PRONE_dom"/>
</dbReference>
<protein>
    <recommendedName>
        <fullName evidence="3">PRONE domain-containing protein</fullName>
    </recommendedName>
</protein>
<evidence type="ECO:0000256" key="1">
    <source>
        <dbReference type="ARBA" id="ARBA00022658"/>
    </source>
</evidence>
<dbReference type="Pfam" id="PF03759">
    <property type="entry name" value="PRONE"/>
    <property type="match status" value="1"/>
</dbReference>